<reference evidence="6 7" key="1">
    <citation type="journal article" date="2011" name="J. Bacteriol.">
        <title>Genome sequence of the plant-pathogenic bacterium Dickeya dadantii 3937.</title>
        <authorList>
            <person name="Glasner J.D."/>
            <person name="Yang C.H."/>
            <person name="Reverchon S."/>
            <person name="Hugouvieux-Cotte-Pattat N."/>
            <person name="Condemine G."/>
            <person name="Bohin J.P."/>
            <person name="Van Gijsegem F."/>
            <person name="Yang S."/>
            <person name="Franza T."/>
            <person name="Expert D."/>
            <person name="Plunkett G. III"/>
            <person name="San Francisco M.J."/>
            <person name="Charkowski A.O."/>
            <person name="Py B."/>
            <person name="Bell K."/>
            <person name="Rauscher L."/>
            <person name="Rodriguez-Palenzuela P."/>
            <person name="Toussaint A."/>
            <person name="Holeva M.C."/>
            <person name="He S.Y."/>
            <person name="Douet V."/>
            <person name="Boccara M."/>
            <person name="Blanco C."/>
            <person name="Toth I."/>
            <person name="Anderson B.D."/>
            <person name="Biehl B.S."/>
            <person name="Mau B."/>
            <person name="Flynn S.M."/>
            <person name="Barras F."/>
            <person name="Lindeberg M."/>
            <person name="Birch P.R."/>
            <person name="Tsuyumu S."/>
            <person name="Shi X."/>
            <person name="Hibbing M."/>
            <person name="Yap M.N."/>
            <person name="Carpentier M."/>
            <person name="Dassa E."/>
            <person name="Umehara M."/>
            <person name="Kim J.F."/>
            <person name="Rusch M."/>
            <person name="Soni P."/>
            <person name="Mayhew G.F."/>
            <person name="Fouts D.E."/>
            <person name="Gill S.R."/>
            <person name="Blattner F.R."/>
            <person name="Keen N.T."/>
            <person name="Perna N.T."/>
        </authorList>
    </citation>
    <scope>NUCLEOTIDE SEQUENCE [LARGE SCALE GENOMIC DNA]</scope>
    <source>
        <strain evidence="6 7">3937</strain>
    </source>
</reference>
<dbReference type="PANTHER" id="PTHR35936:SF13">
    <property type="entry name" value="HISTIDINE-BINDING PERIPLASMIC PROTEIN"/>
    <property type="match status" value="1"/>
</dbReference>
<dbReference type="InterPro" id="IPR001638">
    <property type="entry name" value="Solute-binding_3/MltF_N"/>
</dbReference>
<name>E0SMP6_DICD3</name>
<dbReference type="InterPro" id="IPR018313">
    <property type="entry name" value="SBP_3_CS"/>
</dbReference>
<comment type="subcellular location">
    <subcellularLocation>
        <location evidence="1">Cell envelope</location>
    </subcellularLocation>
</comment>
<accession>E0SMP6</accession>
<evidence type="ECO:0000259" key="5">
    <source>
        <dbReference type="SMART" id="SM00062"/>
    </source>
</evidence>
<dbReference type="SUPFAM" id="SSF53850">
    <property type="entry name" value="Periplasmic binding protein-like II"/>
    <property type="match status" value="1"/>
</dbReference>
<dbReference type="EMBL" id="CP002038">
    <property type="protein sequence ID" value="ADM96993.1"/>
    <property type="molecule type" value="Genomic_DNA"/>
</dbReference>
<evidence type="ECO:0000313" key="6">
    <source>
        <dbReference type="EMBL" id="ADM96993.1"/>
    </source>
</evidence>
<evidence type="ECO:0000256" key="4">
    <source>
        <dbReference type="RuleBase" id="RU003744"/>
    </source>
</evidence>
<organism evidence="6 7">
    <name type="scientific">Dickeya dadantii (strain 3937)</name>
    <name type="common">Erwinia chrysanthemi (strain 3937)</name>
    <dbReference type="NCBI Taxonomy" id="198628"/>
    <lineage>
        <taxon>Bacteria</taxon>
        <taxon>Pseudomonadati</taxon>
        <taxon>Pseudomonadota</taxon>
        <taxon>Gammaproteobacteria</taxon>
        <taxon>Enterobacterales</taxon>
        <taxon>Pectobacteriaceae</taxon>
        <taxon>Dickeya</taxon>
    </lineage>
</organism>
<dbReference type="SMART" id="SM00062">
    <property type="entry name" value="PBPb"/>
    <property type="match status" value="1"/>
</dbReference>
<dbReference type="PROSITE" id="PS01039">
    <property type="entry name" value="SBP_BACTERIAL_3"/>
    <property type="match status" value="1"/>
</dbReference>
<dbReference type="KEGG" id="ddd:Dda3937_01217"/>
<evidence type="ECO:0000256" key="3">
    <source>
        <dbReference type="ARBA" id="ARBA00022729"/>
    </source>
</evidence>
<comment type="similarity">
    <text evidence="2 4">Belongs to the bacterial solute-binding protein 3 family.</text>
</comment>
<evidence type="ECO:0000256" key="2">
    <source>
        <dbReference type="ARBA" id="ARBA00010333"/>
    </source>
</evidence>
<dbReference type="Pfam" id="PF00497">
    <property type="entry name" value="SBP_bac_3"/>
    <property type="match status" value="1"/>
</dbReference>
<dbReference type="STRING" id="198628.Dda3937_01217"/>
<evidence type="ECO:0000256" key="1">
    <source>
        <dbReference type="ARBA" id="ARBA00004196"/>
    </source>
</evidence>
<dbReference type="eggNOG" id="COG0834">
    <property type="taxonomic scope" value="Bacteria"/>
</dbReference>
<dbReference type="PANTHER" id="PTHR35936">
    <property type="entry name" value="MEMBRANE-BOUND LYTIC MUREIN TRANSGLYCOSYLASE F"/>
    <property type="match status" value="1"/>
</dbReference>
<dbReference type="HOGENOM" id="CLU_019602_18_0_6"/>
<evidence type="ECO:0000313" key="7">
    <source>
        <dbReference type="Proteomes" id="UP000006859"/>
    </source>
</evidence>
<feature type="domain" description="Solute-binding protein family 3/N-terminal" evidence="5">
    <location>
        <begin position="45"/>
        <end position="273"/>
    </location>
</feature>
<sequence length="279" mass="31446">MNTEIFTFIFIRLKEVLLHMFRKLSLLKIIVIFTISPIVFAKQDVIRIGVDLTFPPFQERDKYGNPSGFDIDITDAICKSVNAKCDYIVNTFDAQIPALLAKKIDVISPLGVTKKRKESIDFSDYLFHIPTRFVARKETNLLPQVDILRGKNIAVQQGTIQEAYANKHWLPEGVNVISYPDQEAIYEDLYAGRVDGALSPSVAMTFGFLQTPEGKDFELKGPEITDADLFSIGSAYGIRKGDTETKQMLNQGLKNIMNSGEFSSIKKRYFGDIDLSVKE</sequence>
<keyword evidence="3" id="KW-0732">Signal</keyword>
<gene>
    <name evidence="6" type="ordered locus">Dda3937_01217</name>
</gene>
<proteinExistence type="inferred from homology"/>
<dbReference type="Proteomes" id="UP000006859">
    <property type="component" value="Chromosome"/>
</dbReference>
<protein>
    <submittedName>
        <fullName evidence="6">Histidine-binding periplasmic protein</fullName>
    </submittedName>
</protein>
<dbReference type="GO" id="GO:0030288">
    <property type="term" value="C:outer membrane-bounded periplasmic space"/>
    <property type="evidence" value="ECO:0007669"/>
    <property type="project" value="UniProtKB-ARBA"/>
</dbReference>
<keyword evidence="7" id="KW-1185">Reference proteome</keyword>
<dbReference type="Gene3D" id="3.40.190.10">
    <property type="entry name" value="Periplasmic binding protein-like II"/>
    <property type="match status" value="2"/>
</dbReference>
<dbReference type="AlphaFoldDB" id="E0SMP6"/>